<evidence type="ECO:0000313" key="3">
    <source>
        <dbReference type="EMBL" id="AYM73558.1"/>
    </source>
</evidence>
<evidence type="ECO:0000259" key="2">
    <source>
        <dbReference type="Pfam" id="PF10651"/>
    </source>
</evidence>
<dbReference type="InterPro" id="IPR018913">
    <property type="entry name" value="BppU_N"/>
</dbReference>
<dbReference type="AlphaFoldDB" id="A0AAI8LLK7"/>
<dbReference type="Gene3D" id="1.20.5.340">
    <property type="match status" value="1"/>
</dbReference>
<feature type="domain" description="BppU N-terminal" evidence="2">
    <location>
        <begin position="20"/>
        <end position="154"/>
    </location>
</feature>
<keyword evidence="1" id="KW-0175">Coiled coil</keyword>
<dbReference type="Pfam" id="PF10651">
    <property type="entry name" value="BppU_N"/>
    <property type="match status" value="1"/>
</dbReference>
<sequence>MADRKVGEITVPTEPVSRATKITGFTFKSYDKNTGVLQFNIENQDGSPTDLIDATVRLFMYIYQGEEKKEFPIFDNQIITESYMQGIVKYPIPDMLLSYEGKVDANVYIDFPDGSHTDNLAFTFNIEKSVIDNNVQLNGEYYFKDFQQLLDGVKQEATDAVNAALTNVDSTIEKANQQINEFVEGATQAIDQTVDEVTEQLQATQTKIDTVSQNVTSAQNNLKAVEDKMNQTNQQISDLGKLKKMYSNSIDFGGYDYSGRANLAPNLDFSKFSGNGITMTKPLACFKDHETYLELDSSDPSAVNTSRYIYVPNCSALLPNNTYIMTVPIMINANFDDFRTAFTLRTRDGTALGTINPPRENVGTWQNVTKVFTVPGNLKFDTTYLQFWQPMEGNGKIYIGYDIKIEKVNSTSDTATPYQPNLLDAPYYLSKVPLGENLIKPESQQPVTNSNYLIKTYNTKPMVKGKKYTITLEGTKPTTQVFRPLFTQDSGSPWGVGDLKPVEGLTDIWSATFTASADSHPTSPLVRIYQAPNTSVGQCTIKWLKLEEGDTRTPNISQFKYFGEGLKDSNNPNDYSWDITPEYTEKGLNNMVSLTEPQLVEGLKNFEDGLQIAGEEVATVAESTGWLALTLVDGFEVAENNPPQYKITYQANGDNEIEFRGEFQLTGGTKFTKDTSYYPFGRANQATNIPNELKPDRTAFGYGATSTGVGGRLAVTTTPTFVFIPGDSDGTYCSISPLRYTQTKK</sequence>
<gene>
    <name evidence="3" type="ORF">D9Z05_10005</name>
</gene>
<dbReference type="RefSeq" id="WP_038398990.1">
    <property type="nucleotide sequence ID" value="NZ_CAKMCQ010000007.1"/>
</dbReference>
<reference evidence="3 4" key="1">
    <citation type="submission" date="2018-10" db="EMBL/GenBank/DDBJ databases">
        <title>Escaping from acidified nitrite in gastric host defense: Transcriptomic basis for resistance to free nitrous acid in Enterococcus faecalis.</title>
        <authorList>
            <person name="Yu Z."/>
            <person name="Shi D."/>
            <person name="Liu W."/>
            <person name="Meng F."/>
        </authorList>
    </citation>
    <scope>NUCLEOTIDE SEQUENCE [LARGE SCALE GENOMIC DNA]</scope>
    <source>
        <strain evidence="3 4">JE1</strain>
    </source>
</reference>
<name>A0AAI8LLK7_ENTFC</name>
<protein>
    <submittedName>
        <fullName evidence="3">DUF2479 domain-containing protein</fullName>
    </submittedName>
</protein>
<proteinExistence type="predicted"/>
<dbReference type="Proteomes" id="UP000275747">
    <property type="component" value="Chromosome"/>
</dbReference>
<dbReference type="Gene3D" id="2.60.40.3350">
    <property type="match status" value="1"/>
</dbReference>
<dbReference type="EMBL" id="CP033041">
    <property type="protein sequence ID" value="AYM73558.1"/>
    <property type="molecule type" value="Genomic_DNA"/>
</dbReference>
<feature type="coiled-coil region" evidence="1">
    <location>
        <begin position="194"/>
        <end position="242"/>
    </location>
</feature>
<accession>A0AAI8LLK7</accession>
<evidence type="ECO:0000313" key="4">
    <source>
        <dbReference type="Proteomes" id="UP000275747"/>
    </source>
</evidence>
<evidence type="ECO:0000256" key="1">
    <source>
        <dbReference type="SAM" id="Coils"/>
    </source>
</evidence>
<organism evidence="3 4">
    <name type="scientific">Enterococcus faecium</name>
    <name type="common">Streptococcus faecium</name>
    <dbReference type="NCBI Taxonomy" id="1352"/>
    <lineage>
        <taxon>Bacteria</taxon>
        <taxon>Bacillati</taxon>
        <taxon>Bacillota</taxon>
        <taxon>Bacilli</taxon>
        <taxon>Lactobacillales</taxon>
        <taxon>Enterococcaceae</taxon>
        <taxon>Enterococcus</taxon>
    </lineage>
</organism>